<feature type="region of interest" description="Disordered" evidence="1">
    <location>
        <begin position="88"/>
        <end position="123"/>
    </location>
</feature>
<geneLocation type="mitochondrion" evidence="3"/>
<dbReference type="Proteomes" id="UP000657918">
    <property type="component" value="Unassembled WGS sequence"/>
</dbReference>
<evidence type="ECO:0000313" key="4">
    <source>
        <dbReference type="Proteomes" id="UP000657918"/>
    </source>
</evidence>
<evidence type="ECO:0000259" key="2">
    <source>
        <dbReference type="Pfam" id="PF14111"/>
    </source>
</evidence>
<organism evidence="3 4">
    <name type="scientific">Salix dunnii</name>
    <dbReference type="NCBI Taxonomy" id="1413687"/>
    <lineage>
        <taxon>Eukaryota</taxon>
        <taxon>Viridiplantae</taxon>
        <taxon>Streptophyta</taxon>
        <taxon>Embryophyta</taxon>
        <taxon>Tracheophyta</taxon>
        <taxon>Spermatophyta</taxon>
        <taxon>Magnoliopsida</taxon>
        <taxon>eudicotyledons</taxon>
        <taxon>Gunneridae</taxon>
        <taxon>Pentapetalae</taxon>
        <taxon>rosids</taxon>
        <taxon>fabids</taxon>
        <taxon>Malpighiales</taxon>
        <taxon>Salicaceae</taxon>
        <taxon>Saliceae</taxon>
        <taxon>Salix</taxon>
    </lineage>
</organism>
<feature type="domain" description="DUF4283" evidence="2">
    <location>
        <begin position="162"/>
        <end position="242"/>
    </location>
</feature>
<feature type="region of interest" description="Disordered" evidence="1">
    <location>
        <begin position="52"/>
        <end position="76"/>
    </location>
</feature>
<protein>
    <recommendedName>
        <fullName evidence="2">DUF4283 domain-containing protein</fullName>
    </recommendedName>
</protein>
<dbReference type="AlphaFoldDB" id="A0A835MEQ8"/>
<proteinExistence type="predicted"/>
<feature type="compositionally biased region" description="Polar residues" evidence="1">
    <location>
        <begin position="98"/>
        <end position="110"/>
    </location>
</feature>
<gene>
    <name evidence="3" type="ORF">SADUNF_SadunfMtG0010800</name>
</gene>
<dbReference type="EMBL" id="JADGMS010000020">
    <property type="protein sequence ID" value="KAF9660784.1"/>
    <property type="molecule type" value="Genomic_DNA"/>
</dbReference>
<dbReference type="InterPro" id="IPR025558">
    <property type="entry name" value="DUF4283"/>
</dbReference>
<dbReference type="OrthoDB" id="1704644at2759"/>
<name>A0A835MEQ8_9ROSI</name>
<evidence type="ECO:0000313" key="3">
    <source>
        <dbReference type="EMBL" id="KAF9660784.1"/>
    </source>
</evidence>
<comment type="caution">
    <text evidence="3">The sequence shown here is derived from an EMBL/GenBank/DDBJ whole genome shotgun (WGS) entry which is preliminary data.</text>
</comment>
<feature type="region of interest" description="Disordered" evidence="1">
    <location>
        <begin position="1"/>
        <end position="27"/>
    </location>
</feature>
<reference evidence="3 4" key="1">
    <citation type="submission" date="2020-10" db="EMBL/GenBank/DDBJ databases">
        <title>Plant Genome Project.</title>
        <authorList>
            <person name="Zhang R.-G."/>
        </authorList>
    </citation>
    <scope>NUCLEOTIDE SEQUENCE [LARGE SCALE GENOMIC DNA]</scope>
    <source>
        <strain evidence="3">FAFU-HL-1</strain>
        <tissue evidence="3">Leaf</tissue>
    </source>
</reference>
<feature type="compositionally biased region" description="Basic and acidic residues" evidence="1">
    <location>
        <begin position="111"/>
        <end position="122"/>
    </location>
</feature>
<sequence length="586" mass="66331">MLPTLPGAAFFPSKMPVPPSGPSKQHNSVPRLRFIPAPAMVYLYHANVQHLGRTKSKTKRDHNRHKRPINKARVGISSLQTGRALPALFPARRKQPTKPDSNQESGAVSSHESEARPGEEASARALTMTTSSWDHIRGVKSEYSDGIPFVEWEEESLLLANSRYRFSLISRFGDRRPTLLEIREWCSKAWSLTGKISLSALKKGLIWIHFECEENKVLEKGQYWVWKTAMFLHRWCPGLDLDELLLSAWVVLSGVEEIYFSSKKHTKNVIMESAEDGLWETPRKKEKVISRSRFDLLCLSLGLSRLGFKLELKKWIIGSGIDLIGKFLAACAVRFSLFWLHAPELVILNPPSLCSPDFGLLQSVVQDTFINNLCSIHQDCSPCPVNAGNRSIELPLFTEEPQFDPLEVKRKKLVKASATYFAAILLSIALTESLSYLGNNGKIKSLGVEDMSSSYQASFTYRVSFPRLHLSIYLTEQDKLVHSNAKSKELVGASGGDISCLRIVRIPFQLESKVYPGKLFTHRSFIESFLYAQSCALERSYPLRVESSLPRERESAFKDVSQLTRSVGNSLRPFERKIEHWIKRVH</sequence>
<evidence type="ECO:0000256" key="1">
    <source>
        <dbReference type="SAM" id="MobiDB-lite"/>
    </source>
</evidence>
<accession>A0A835MEQ8</accession>
<keyword evidence="3" id="KW-0496">Mitochondrion</keyword>
<feature type="compositionally biased region" description="Basic residues" evidence="1">
    <location>
        <begin position="52"/>
        <end position="70"/>
    </location>
</feature>
<dbReference type="Pfam" id="PF14111">
    <property type="entry name" value="DUF4283"/>
    <property type="match status" value="1"/>
</dbReference>
<keyword evidence="4" id="KW-1185">Reference proteome</keyword>